<feature type="chain" id="PRO_5002681061" description="SCP domain-containing protein" evidence="6">
    <location>
        <begin position="18"/>
        <end position="238"/>
    </location>
</feature>
<proteinExistence type="inferred from homology"/>
<comment type="subcellular location">
    <subcellularLocation>
        <location evidence="1">Secreted</location>
    </subcellularLocation>
</comment>
<protein>
    <recommendedName>
        <fullName evidence="7">SCP domain-containing protein</fullName>
    </recommendedName>
</protein>
<dbReference type="AlphaFoldDB" id="A5DCR4"/>
<dbReference type="InterPro" id="IPR014044">
    <property type="entry name" value="CAP_dom"/>
</dbReference>
<comment type="similarity">
    <text evidence="2">Belongs to the CRISP family.</text>
</comment>
<dbReference type="HOGENOM" id="CLU_035730_3_2_1"/>
<dbReference type="PRINTS" id="PR00837">
    <property type="entry name" value="V5TPXLIKE"/>
</dbReference>
<dbReference type="RefSeq" id="XP_001487692.2">
    <property type="nucleotide sequence ID" value="XM_001487642.1"/>
</dbReference>
<accession>A5DCR4</accession>
<evidence type="ECO:0000256" key="1">
    <source>
        <dbReference type="ARBA" id="ARBA00004613"/>
    </source>
</evidence>
<dbReference type="GeneID" id="5128921"/>
<evidence type="ECO:0000256" key="3">
    <source>
        <dbReference type="ARBA" id="ARBA00022525"/>
    </source>
</evidence>
<dbReference type="GO" id="GO:0031982">
    <property type="term" value="C:vesicle"/>
    <property type="evidence" value="ECO:0007669"/>
    <property type="project" value="UniProtKB-ARBA"/>
</dbReference>
<evidence type="ECO:0000259" key="7">
    <source>
        <dbReference type="SMART" id="SM00198"/>
    </source>
</evidence>
<dbReference type="eggNOG" id="KOG3017">
    <property type="taxonomic scope" value="Eukaryota"/>
</dbReference>
<evidence type="ECO:0000256" key="4">
    <source>
        <dbReference type="ARBA" id="ARBA00022729"/>
    </source>
</evidence>
<dbReference type="FunFam" id="3.40.33.10:FF:000012">
    <property type="entry name" value="Secreted protein PRY1"/>
    <property type="match status" value="1"/>
</dbReference>
<dbReference type="SUPFAM" id="SSF55797">
    <property type="entry name" value="PR-1-like"/>
    <property type="match status" value="1"/>
</dbReference>
<dbReference type="PANTHER" id="PTHR10334">
    <property type="entry name" value="CYSTEINE-RICH SECRETORY PROTEIN-RELATED"/>
    <property type="match status" value="1"/>
</dbReference>
<dbReference type="PROSITE" id="PS01010">
    <property type="entry name" value="CRISP_2"/>
    <property type="match status" value="1"/>
</dbReference>
<keyword evidence="3" id="KW-0964">Secreted</keyword>
<dbReference type="Pfam" id="PF00188">
    <property type="entry name" value="CAP"/>
    <property type="match status" value="1"/>
</dbReference>
<gene>
    <name evidence="8" type="ORF">PGUG_01069</name>
</gene>
<dbReference type="Proteomes" id="UP000001997">
    <property type="component" value="Unassembled WGS sequence"/>
</dbReference>
<evidence type="ECO:0000313" key="8">
    <source>
        <dbReference type="EMBL" id="EDK36971.2"/>
    </source>
</evidence>
<evidence type="ECO:0000256" key="5">
    <source>
        <dbReference type="SAM" id="MobiDB-lite"/>
    </source>
</evidence>
<dbReference type="KEGG" id="pgu:PGUG_01069"/>
<dbReference type="CDD" id="cd05384">
    <property type="entry name" value="CAP_PRY1-like"/>
    <property type="match status" value="1"/>
</dbReference>
<feature type="signal peptide" evidence="6">
    <location>
        <begin position="1"/>
        <end position="17"/>
    </location>
</feature>
<sequence length="238" mass="25352">MKLSFSAALALASVVTAKTVYVTEYHITTVNGAVGTTQVGLQTEGEQTPTTQQTPTTLVTKTSSTSSKPATTSTDEPAASSSSSSDDPIYADIAKSSGLDATFAKNILDAHNEKRALHSAGKLSWDKDVYEYAQAYADKYDCSGQLTHSGGEYGENLAVGYSDGVSALDAWYAEGDNFDYNSGSTYDHFTQVVWKDTTKLGCAIKDCSAKNWGHYIICSYDPSGNMVGETKANVLPPQ</sequence>
<dbReference type="PROSITE" id="PS01009">
    <property type="entry name" value="CRISP_1"/>
    <property type="match status" value="1"/>
</dbReference>
<feature type="compositionally biased region" description="Low complexity" evidence="5">
    <location>
        <begin position="47"/>
        <end position="87"/>
    </location>
</feature>
<feature type="domain" description="SCP" evidence="7">
    <location>
        <begin position="102"/>
        <end position="228"/>
    </location>
</feature>
<reference evidence="8 9" key="1">
    <citation type="journal article" date="2009" name="Nature">
        <title>Evolution of pathogenicity and sexual reproduction in eight Candida genomes.</title>
        <authorList>
            <person name="Butler G."/>
            <person name="Rasmussen M.D."/>
            <person name="Lin M.F."/>
            <person name="Santos M.A."/>
            <person name="Sakthikumar S."/>
            <person name="Munro C.A."/>
            <person name="Rheinbay E."/>
            <person name="Grabherr M."/>
            <person name="Forche A."/>
            <person name="Reedy J.L."/>
            <person name="Agrafioti I."/>
            <person name="Arnaud M.B."/>
            <person name="Bates S."/>
            <person name="Brown A.J."/>
            <person name="Brunke S."/>
            <person name="Costanzo M.C."/>
            <person name="Fitzpatrick D.A."/>
            <person name="de Groot P.W."/>
            <person name="Harris D."/>
            <person name="Hoyer L.L."/>
            <person name="Hube B."/>
            <person name="Klis F.M."/>
            <person name="Kodira C."/>
            <person name="Lennard N."/>
            <person name="Logue M.E."/>
            <person name="Martin R."/>
            <person name="Neiman A.M."/>
            <person name="Nikolaou E."/>
            <person name="Quail M.A."/>
            <person name="Quinn J."/>
            <person name="Santos M.C."/>
            <person name="Schmitzberger F.F."/>
            <person name="Sherlock G."/>
            <person name="Shah P."/>
            <person name="Silverstein K.A."/>
            <person name="Skrzypek M.S."/>
            <person name="Soll D."/>
            <person name="Staggs R."/>
            <person name="Stansfield I."/>
            <person name="Stumpf M.P."/>
            <person name="Sudbery P.E."/>
            <person name="Srikantha T."/>
            <person name="Zeng Q."/>
            <person name="Berman J."/>
            <person name="Berriman M."/>
            <person name="Heitman J."/>
            <person name="Gow N.A."/>
            <person name="Lorenz M.C."/>
            <person name="Birren B.W."/>
            <person name="Kellis M."/>
            <person name="Cuomo C.A."/>
        </authorList>
    </citation>
    <scope>NUCLEOTIDE SEQUENCE [LARGE SCALE GENOMIC DNA]</scope>
    <source>
        <strain evidence="9">ATCC 6260 / CBS 566 / DSM 6381 / JCM 1539 / NBRC 10279 / NRRL Y-324</strain>
    </source>
</reference>
<dbReference type="VEuPathDB" id="FungiDB:PGUG_01069"/>
<dbReference type="InterPro" id="IPR018244">
    <property type="entry name" value="Allrgn_V5/Tpx1_CS"/>
</dbReference>
<dbReference type="OrthoDB" id="337038at2759"/>
<organism evidence="8 9">
    <name type="scientific">Meyerozyma guilliermondii (strain ATCC 6260 / CBS 566 / DSM 6381 / JCM 1539 / NBRC 10279 / NRRL Y-324)</name>
    <name type="common">Yeast</name>
    <name type="synonym">Candida guilliermondii</name>
    <dbReference type="NCBI Taxonomy" id="294746"/>
    <lineage>
        <taxon>Eukaryota</taxon>
        <taxon>Fungi</taxon>
        <taxon>Dikarya</taxon>
        <taxon>Ascomycota</taxon>
        <taxon>Saccharomycotina</taxon>
        <taxon>Pichiomycetes</taxon>
        <taxon>Debaryomycetaceae</taxon>
        <taxon>Meyerozyma</taxon>
    </lineage>
</organism>
<dbReference type="GO" id="GO:0005576">
    <property type="term" value="C:extracellular region"/>
    <property type="evidence" value="ECO:0007669"/>
    <property type="project" value="UniProtKB-SubCell"/>
</dbReference>
<dbReference type="SMART" id="SM00198">
    <property type="entry name" value="SCP"/>
    <property type="match status" value="1"/>
</dbReference>
<dbReference type="EMBL" id="CH408155">
    <property type="protein sequence ID" value="EDK36971.2"/>
    <property type="molecule type" value="Genomic_DNA"/>
</dbReference>
<evidence type="ECO:0000256" key="6">
    <source>
        <dbReference type="SAM" id="SignalP"/>
    </source>
</evidence>
<dbReference type="OMA" id="DAMEWAN"/>
<dbReference type="InterPro" id="IPR001283">
    <property type="entry name" value="CRISP-related"/>
</dbReference>
<keyword evidence="4 6" id="KW-0732">Signal</keyword>
<dbReference type="InterPro" id="IPR035940">
    <property type="entry name" value="CAP_sf"/>
</dbReference>
<evidence type="ECO:0000256" key="2">
    <source>
        <dbReference type="ARBA" id="ARBA00009923"/>
    </source>
</evidence>
<dbReference type="InParanoid" id="A5DCR4"/>
<feature type="region of interest" description="Disordered" evidence="5">
    <location>
        <begin position="42"/>
        <end position="87"/>
    </location>
</feature>
<dbReference type="Gene3D" id="3.40.33.10">
    <property type="entry name" value="CAP"/>
    <property type="match status" value="1"/>
</dbReference>
<keyword evidence="9" id="KW-1185">Reference proteome</keyword>
<name>A5DCR4_PICGU</name>
<evidence type="ECO:0000313" key="9">
    <source>
        <dbReference type="Proteomes" id="UP000001997"/>
    </source>
</evidence>